<feature type="signal peptide" evidence="18">
    <location>
        <begin position="1"/>
        <end position="25"/>
    </location>
</feature>
<sequence length="714" mass="78987">MPSHVIKPSLLAIAVSLSGSPLAVAQTDEPMELDTMTVYGETYRNTATKTALAPGDTPQSISVLDQQALEMRDADSVATALRYAPGVNTELRGGAVGRLDLFSIRGFINYQNYYDGLQLLYNDWNLQPQIDLKAVEQVEVFRGPTSTLYGSMPPGGMVNLIGKQPSSEHFNKIEVASGSRNLAEASIESRGQLGDSNLSYSLVGLTRTRDGQAATSEEERHMIAPSVDWQVSDNTLVNFNLYYQKDPAMGIYTTLPASGLFLPNPNGDLPQDAFSGDANWNEFDKEVLLVGYKVNHNINDNWNFLQNFRYTDAEAFQTNTYTYRFPNDPFSQDGRTLQRQAYLTDEATTGFTVDNQFSGRFQTGRARHNILVGVDYLSLDSDVIYEDTAAPAIDLFYPDYYQISRSTINIENTALSSDFNIRKKQLGVYLQDQIELGRFVVIGGVRWDDFTGEESGRKYGAPVNSKLDQDNVSTRAGVMYRGANGLSPYLNYAESFEPQSGSDRNGNEFDPSKGDQWELGVKYQSQDQRTSLNLAFYQITKDNVPTRDPNGGPLDQVQAGEVRSQGIELEAQAQPIDSLLVTASYTLQSVEVTKDNTGLKGQTPVWVPDQLLSVWADYGFYNGPLDGLVAGIGARYIGEAEYNAATNEGNVPDATLVDIALRYNLGRVSHSLRGAELGLSVNNLTDERYYSCFDANNCWFGEERTVEASVSYTF</sequence>
<keyword evidence="9" id="KW-0406">Ion transport</keyword>
<dbReference type="NCBIfam" id="TIGR01783">
    <property type="entry name" value="TonB-siderophor"/>
    <property type="match status" value="1"/>
</dbReference>
<dbReference type="PROSITE" id="PS01156">
    <property type="entry name" value="TONB_DEPENDENT_REC_2"/>
    <property type="match status" value="1"/>
</dbReference>
<evidence type="ECO:0000256" key="7">
    <source>
        <dbReference type="ARBA" id="ARBA00022729"/>
    </source>
</evidence>
<gene>
    <name evidence="21" type="ORF">J122_3358</name>
</gene>
<evidence type="ECO:0000313" key="22">
    <source>
        <dbReference type="Proteomes" id="UP000070282"/>
    </source>
</evidence>
<keyword evidence="10 15" id="KW-0798">TonB box</keyword>
<accession>A0A137S4W1</accession>
<dbReference type="Proteomes" id="UP000070282">
    <property type="component" value="Unassembled WGS sequence"/>
</dbReference>
<evidence type="ECO:0000256" key="2">
    <source>
        <dbReference type="ARBA" id="ARBA00009810"/>
    </source>
</evidence>
<keyword evidence="4 14" id="KW-1134">Transmembrane beta strand</keyword>
<comment type="caution">
    <text evidence="21">The sequence shown here is derived from an EMBL/GenBank/DDBJ whole genome shotgun (WGS) entry which is preliminary data.</text>
</comment>
<evidence type="ECO:0000259" key="19">
    <source>
        <dbReference type="Pfam" id="PF00593"/>
    </source>
</evidence>
<evidence type="ECO:0000256" key="5">
    <source>
        <dbReference type="ARBA" id="ARBA00022496"/>
    </source>
</evidence>
<keyword evidence="13 14" id="KW-0998">Cell outer membrane</keyword>
<dbReference type="InterPro" id="IPR010105">
    <property type="entry name" value="TonB_sidphr_rcpt"/>
</dbReference>
<keyword evidence="11 14" id="KW-0472">Membrane</keyword>
<evidence type="ECO:0000256" key="14">
    <source>
        <dbReference type="PROSITE-ProRule" id="PRU01360"/>
    </source>
</evidence>
<organism evidence="21 22">
    <name type="scientific">Marinobacter excellens LAMA 842</name>
    <dbReference type="NCBI Taxonomy" id="1306954"/>
    <lineage>
        <taxon>Bacteria</taxon>
        <taxon>Pseudomonadati</taxon>
        <taxon>Pseudomonadota</taxon>
        <taxon>Gammaproteobacteria</taxon>
        <taxon>Pseudomonadales</taxon>
        <taxon>Marinobacteraceae</taxon>
        <taxon>Marinobacter</taxon>
    </lineage>
</organism>
<evidence type="ECO:0000256" key="10">
    <source>
        <dbReference type="ARBA" id="ARBA00023077"/>
    </source>
</evidence>
<dbReference type="PROSITE" id="PS52016">
    <property type="entry name" value="TONB_DEPENDENT_REC_3"/>
    <property type="match status" value="1"/>
</dbReference>
<reference evidence="22" key="1">
    <citation type="submission" date="2015-12" db="EMBL/GenBank/DDBJ databases">
        <authorList>
            <person name="Lima A."/>
            <person name="Farahani Zayas N."/>
            <person name="Castro Da Silva M.A."/>
            <person name="Cabral A."/>
            <person name="Pessatti M.L."/>
        </authorList>
    </citation>
    <scope>NUCLEOTIDE SEQUENCE [LARGE SCALE GENOMIC DNA]</scope>
    <source>
        <strain evidence="22">LAMA 842</strain>
    </source>
</reference>
<evidence type="ECO:0000256" key="6">
    <source>
        <dbReference type="ARBA" id="ARBA00022692"/>
    </source>
</evidence>
<evidence type="ECO:0000256" key="17">
    <source>
        <dbReference type="RuleBase" id="RU003357"/>
    </source>
</evidence>
<keyword evidence="5" id="KW-0410">Iron transport</keyword>
<comment type="subcellular location">
    <subcellularLocation>
        <location evidence="1 14">Cell outer membrane</location>
        <topology evidence="1 14">Multi-pass membrane protein</topology>
    </subcellularLocation>
</comment>
<proteinExistence type="inferred from homology"/>
<dbReference type="Pfam" id="PF00593">
    <property type="entry name" value="TonB_dep_Rec_b-barrel"/>
    <property type="match status" value="1"/>
</dbReference>
<dbReference type="EMBL" id="LOCO01000023">
    <property type="protein sequence ID" value="KXO07464.1"/>
    <property type="molecule type" value="Genomic_DNA"/>
</dbReference>
<dbReference type="PANTHER" id="PTHR32552:SF68">
    <property type="entry name" value="FERRICHROME OUTER MEMBRANE TRANSPORTER_PHAGE RECEPTOR"/>
    <property type="match status" value="1"/>
</dbReference>
<evidence type="ECO:0000256" key="15">
    <source>
        <dbReference type="PROSITE-ProRule" id="PRU10143"/>
    </source>
</evidence>
<evidence type="ECO:0000256" key="1">
    <source>
        <dbReference type="ARBA" id="ARBA00004571"/>
    </source>
</evidence>
<dbReference type="GO" id="GO:0009279">
    <property type="term" value="C:cell outer membrane"/>
    <property type="evidence" value="ECO:0007669"/>
    <property type="project" value="UniProtKB-SubCell"/>
</dbReference>
<feature type="domain" description="TonB-dependent receptor-like beta-barrel" evidence="19">
    <location>
        <begin position="228"/>
        <end position="684"/>
    </location>
</feature>
<evidence type="ECO:0000259" key="20">
    <source>
        <dbReference type="Pfam" id="PF07715"/>
    </source>
</evidence>
<protein>
    <submittedName>
        <fullName evidence="21">Ferrichrome-iron receptor</fullName>
    </submittedName>
</protein>
<evidence type="ECO:0000256" key="12">
    <source>
        <dbReference type="ARBA" id="ARBA00023170"/>
    </source>
</evidence>
<dbReference type="RefSeq" id="WP_061333194.1">
    <property type="nucleotide sequence ID" value="NZ_LOCO01000023.1"/>
</dbReference>
<dbReference type="Pfam" id="PF07715">
    <property type="entry name" value="Plug"/>
    <property type="match status" value="1"/>
</dbReference>
<dbReference type="InterPro" id="IPR000531">
    <property type="entry name" value="Beta-barrel_TonB"/>
</dbReference>
<keyword evidence="8" id="KW-0408">Iron</keyword>
<dbReference type="PROSITE" id="PS00430">
    <property type="entry name" value="TONB_DEPENDENT_REC_1"/>
    <property type="match status" value="1"/>
</dbReference>
<evidence type="ECO:0000256" key="8">
    <source>
        <dbReference type="ARBA" id="ARBA00023004"/>
    </source>
</evidence>
<evidence type="ECO:0000256" key="4">
    <source>
        <dbReference type="ARBA" id="ARBA00022452"/>
    </source>
</evidence>
<feature type="short sequence motif" description="TonB C-terminal box" evidence="16">
    <location>
        <begin position="697"/>
        <end position="714"/>
    </location>
</feature>
<dbReference type="Gene3D" id="2.170.130.10">
    <property type="entry name" value="TonB-dependent receptor, plug domain"/>
    <property type="match status" value="1"/>
</dbReference>
<evidence type="ECO:0000256" key="16">
    <source>
        <dbReference type="PROSITE-ProRule" id="PRU10144"/>
    </source>
</evidence>
<evidence type="ECO:0000256" key="3">
    <source>
        <dbReference type="ARBA" id="ARBA00022448"/>
    </source>
</evidence>
<dbReference type="PANTHER" id="PTHR32552">
    <property type="entry name" value="FERRICHROME IRON RECEPTOR-RELATED"/>
    <property type="match status" value="1"/>
</dbReference>
<dbReference type="GO" id="GO:0038023">
    <property type="term" value="F:signaling receptor activity"/>
    <property type="evidence" value="ECO:0007669"/>
    <property type="project" value="InterPro"/>
</dbReference>
<dbReference type="CDD" id="cd01347">
    <property type="entry name" value="ligand_gated_channel"/>
    <property type="match status" value="1"/>
</dbReference>
<feature type="domain" description="TonB-dependent receptor plug" evidence="20">
    <location>
        <begin position="56"/>
        <end position="156"/>
    </location>
</feature>
<comment type="similarity">
    <text evidence="2 14 17">Belongs to the TonB-dependent receptor family.</text>
</comment>
<dbReference type="InterPro" id="IPR036942">
    <property type="entry name" value="Beta-barrel_TonB_sf"/>
</dbReference>
<dbReference type="Gene3D" id="2.40.170.20">
    <property type="entry name" value="TonB-dependent receptor, beta-barrel domain"/>
    <property type="match status" value="1"/>
</dbReference>
<evidence type="ECO:0000256" key="9">
    <source>
        <dbReference type="ARBA" id="ARBA00023065"/>
    </source>
</evidence>
<evidence type="ECO:0000313" key="21">
    <source>
        <dbReference type="EMBL" id="KXO07464.1"/>
    </source>
</evidence>
<keyword evidence="12 21" id="KW-0675">Receptor</keyword>
<dbReference type="AlphaFoldDB" id="A0A137S4W1"/>
<dbReference type="InterPro" id="IPR012910">
    <property type="entry name" value="Plug_dom"/>
</dbReference>
<dbReference type="InterPro" id="IPR010917">
    <property type="entry name" value="TonB_rcpt_CS"/>
</dbReference>
<evidence type="ECO:0000256" key="18">
    <source>
        <dbReference type="SAM" id="SignalP"/>
    </source>
</evidence>
<evidence type="ECO:0000256" key="11">
    <source>
        <dbReference type="ARBA" id="ARBA00023136"/>
    </source>
</evidence>
<keyword evidence="7 18" id="KW-0732">Signal</keyword>
<dbReference type="SUPFAM" id="SSF56935">
    <property type="entry name" value="Porins"/>
    <property type="match status" value="1"/>
</dbReference>
<name>A0A137S4W1_9GAMM</name>
<dbReference type="GO" id="GO:0015344">
    <property type="term" value="F:siderophore uptake transmembrane transporter activity"/>
    <property type="evidence" value="ECO:0007669"/>
    <property type="project" value="TreeGrafter"/>
</dbReference>
<dbReference type="InterPro" id="IPR037066">
    <property type="entry name" value="Plug_dom_sf"/>
</dbReference>
<dbReference type="InterPro" id="IPR010916">
    <property type="entry name" value="TonB_box_CS"/>
</dbReference>
<keyword evidence="3 14" id="KW-0813">Transport</keyword>
<feature type="short sequence motif" description="TonB box" evidence="15">
    <location>
        <begin position="35"/>
        <end position="41"/>
    </location>
</feature>
<dbReference type="GO" id="GO:0015891">
    <property type="term" value="P:siderophore transport"/>
    <property type="evidence" value="ECO:0007669"/>
    <property type="project" value="InterPro"/>
</dbReference>
<evidence type="ECO:0000256" key="13">
    <source>
        <dbReference type="ARBA" id="ARBA00023237"/>
    </source>
</evidence>
<keyword evidence="22" id="KW-1185">Reference proteome</keyword>
<dbReference type="InterPro" id="IPR039426">
    <property type="entry name" value="TonB-dep_rcpt-like"/>
</dbReference>
<keyword evidence="6 14" id="KW-0812">Transmembrane</keyword>
<dbReference type="PATRIC" id="fig|1306954.6.peg.1928"/>
<feature type="chain" id="PRO_5007480224" evidence="18">
    <location>
        <begin position="26"/>
        <end position="714"/>
    </location>
</feature>